<dbReference type="OrthoDB" id="3197626at2759"/>
<gene>
    <name evidence="2" type="ORF">CPB83DRAFT_879194</name>
</gene>
<dbReference type="Proteomes" id="UP000807306">
    <property type="component" value="Unassembled WGS sequence"/>
</dbReference>
<accession>A0A9P6ERT3</accession>
<keyword evidence="1" id="KW-0472">Membrane</keyword>
<proteinExistence type="predicted"/>
<evidence type="ECO:0000256" key="1">
    <source>
        <dbReference type="SAM" id="Phobius"/>
    </source>
</evidence>
<organism evidence="2 3">
    <name type="scientific">Crepidotus variabilis</name>
    <dbReference type="NCBI Taxonomy" id="179855"/>
    <lineage>
        <taxon>Eukaryota</taxon>
        <taxon>Fungi</taxon>
        <taxon>Dikarya</taxon>
        <taxon>Basidiomycota</taxon>
        <taxon>Agaricomycotina</taxon>
        <taxon>Agaricomycetes</taxon>
        <taxon>Agaricomycetidae</taxon>
        <taxon>Agaricales</taxon>
        <taxon>Agaricineae</taxon>
        <taxon>Crepidotaceae</taxon>
        <taxon>Crepidotus</taxon>
    </lineage>
</organism>
<evidence type="ECO:0000313" key="2">
    <source>
        <dbReference type="EMBL" id="KAF9534926.1"/>
    </source>
</evidence>
<feature type="transmembrane region" description="Helical" evidence="1">
    <location>
        <begin position="240"/>
        <end position="260"/>
    </location>
</feature>
<sequence>MVDWKSPAVIAQCYTAYLKVCNCAFGFFVWEFIKTWDFEWQILTRKRQFKWPLIFYFANRYVYLIHSILLLLFTNSSTAHPWNNCQDLFISLIAFSNLSLGLASANLAIRTLAVWNFNRCLSFLVTVLIGGHWIFGLTLACSYKATWAPGIGCIPRQDHFVLSAALSIYTVSFDGLMLILNAYKLGFRTSTTLQVMAATTGRKWTLTSVVMFHGSSYFIISFLINLSFIIVILLDWNVGVISLVGVSTAVVSTVVACRAVRSLALFFQPNEEFRASWFSRQFIDFFQIEMVSHKESS</sequence>
<feature type="transmembrane region" description="Helical" evidence="1">
    <location>
        <begin position="53"/>
        <end position="73"/>
    </location>
</feature>
<feature type="transmembrane region" description="Helical" evidence="1">
    <location>
        <begin position="160"/>
        <end position="183"/>
    </location>
</feature>
<evidence type="ECO:0000313" key="3">
    <source>
        <dbReference type="Proteomes" id="UP000807306"/>
    </source>
</evidence>
<protein>
    <submittedName>
        <fullName evidence="2">Uncharacterized protein</fullName>
    </submittedName>
</protein>
<keyword evidence="1" id="KW-1133">Transmembrane helix</keyword>
<dbReference type="AlphaFoldDB" id="A0A9P6ERT3"/>
<reference evidence="2" key="1">
    <citation type="submission" date="2020-11" db="EMBL/GenBank/DDBJ databases">
        <authorList>
            <consortium name="DOE Joint Genome Institute"/>
            <person name="Ahrendt S."/>
            <person name="Riley R."/>
            <person name="Andreopoulos W."/>
            <person name="Labutti K."/>
            <person name="Pangilinan J."/>
            <person name="Ruiz-Duenas F.J."/>
            <person name="Barrasa J.M."/>
            <person name="Sanchez-Garcia M."/>
            <person name="Camarero S."/>
            <person name="Miyauchi S."/>
            <person name="Serrano A."/>
            <person name="Linde D."/>
            <person name="Babiker R."/>
            <person name="Drula E."/>
            <person name="Ayuso-Fernandez I."/>
            <person name="Pacheco R."/>
            <person name="Padilla G."/>
            <person name="Ferreira P."/>
            <person name="Barriuso J."/>
            <person name="Kellner H."/>
            <person name="Castanera R."/>
            <person name="Alfaro M."/>
            <person name="Ramirez L."/>
            <person name="Pisabarro A.G."/>
            <person name="Kuo A."/>
            <person name="Tritt A."/>
            <person name="Lipzen A."/>
            <person name="He G."/>
            <person name="Yan M."/>
            <person name="Ng V."/>
            <person name="Cullen D."/>
            <person name="Martin F."/>
            <person name="Rosso M.-N."/>
            <person name="Henrissat B."/>
            <person name="Hibbett D."/>
            <person name="Martinez A.T."/>
            <person name="Grigoriev I.V."/>
        </authorList>
    </citation>
    <scope>NUCLEOTIDE SEQUENCE</scope>
    <source>
        <strain evidence="2">CBS 506.95</strain>
    </source>
</reference>
<keyword evidence="3" id="KW-1185">Reference proteome</keyword>
<dbReference type="EMBL" id="MU157825">
    <property type="protein sequence ID" value="KAF9534926.1"/>
    <property type="molecule type" value="Genomic_DNA"/>
</dbReference>
<comment type="caution">
    <text evidence="2">The sequence shown here is derived from an EMBL/GenBank/DDBJ whole genome shotgun (WGS) entry which is preliminary data.</text>
</comment>
<feature type="transmembrane region" description="Helical" evidence="1">
    <location>
        <begin position="88"/>
        <end position="109"/>
    </location>
</feature>
<name>A0A9P6ERT3_9AGAR</name>
<keyword evidence="1" id="KW-0812">Transmembrane</keyword>
<feature type="transmembrane region" description="Helical" evidence="1">
    <location>
        <begin position="121"/>
        <end position="140"/>
    </location>
</feature>
<feature type="transmembrane region" description="Helical" evidence="1">
    <location>
        <begin position="14"/>
        <end position="33"/>
    </location>
</feature>
<feature type="transmembrane region" description="Helical" evidence="1">
    <location>
        <begin position="204"/>
        <end position="234"/>
    </location>
</feature>